<accession>A0ABV3XVD1</accession>
<comment type="caution">
    <text evidence="1">The sequence shown here is derived from an EMBL/GenBank/DDBJ whole genome shotgun (WGS) entry which is preliminary data.</text>
</comment>
<proteinExistence type="predicted"/>
<dbReference type="Proteomes" id="UP001560019">
    <property type="component" value="Unassembled WGS sequence"/>
</dbReference>
<evidence type="ECO:0000313" key="1">
    <source>
        <dbReference type="EMBL" id="MEX5729129.1"/>
    </source>
</evidence>
<reference evidence="1 2" key="1">
    <citation type="submission" date="2024-06" db="EMBL/GenBank/DDBJ databases">
        <title>Genome of Rhodovulum iodosum, a marine photoferrotroph.</title>
        <authorList>
            <person name="Bianchini G."/>
            <person name="Nikeleit V."/>
            <person name="Kappler A."/>
            <person name="Bryce C."/>
            <person name="Sanchez-Baracaldo P."/>
        </authorList>
    </citation>
    <scope>NUCLEOTIDE SEQUENCE [LARGE SCALE GENOMIC DNA]</scope>
    <source>
        <strain evidence="1 2">UT/N1</strain>
    </source>
</reference>
<protein>
    <submittedName>
        <fullName evidence="1">Uncharacterized protein</fullName>
    </submittedName>
</protein>
<name>A0ABV3XVD1_9RHOB</name>
<organism evidence="1 2">
    <name type="scientific">Rhodovulum iodosum</name>
    <dbReference type="NCBI Taxonomy" id="68291"/>
    <lineage>
        <taxon>Bacteria</taxon>
        <taxon>Pseudomonadati</taxon>
        <taxon>Pseudomonadota</taxon>
        <taxon>Alphaproteobacteria</taxon>
        <taxon>Rhodobacterales</taxon>
        <taxon>Paracoccaceae</taxon>
        <taxon>Rhodovulum</taxon>
    </lineage>
</organism>
<gene>
    <name evidence="1" type="ORF">Ga0609869_002482</name>
</gene>
<keyword evidence="2" id="KW-1185">Reference proteome</keyword>
<dbReference type="RefSeq" id="WP_170168727.1">
    <property type="nucleotide sequence ID" value="NZ_JBEHHI010000002.1"/>
</dbReference>
<dbReference type="EMBL" id="JBEHHI010000002">
    <property type="protein sequence ID" value="MEX5729129.1"/>
    <property type="molecule type" value="Genomic_DNA"/>
</dbReference>
<sequence>MMSRLFSRRPAPEPGLFAQRPEGEVRPAVLVTLLVAPPAAVARALARHATAQTHRPVFIVTDPDIGPLQQAGCVFEHLPAPEMVQRFCGMGDWPGYLDERWAMLQRKWQPGWVVAYGLSLDDYLKSCLVSDTL</sequence>
<evidence type="ECO:0000313" key="2">
    <source>
        <dbReference type="Proteomes" id="UP001560019"/>
    </source>
</evidence>